<keyword evidence="1 6" id="KW-0732">Signal</keyword>
<keyword evidence="5" id="KW-0175">Coiled coil</keyword>
<gene>
    <name evidence="8" type="ORF">QO015_000650</name>
</gene>
<protein>
    <submittedName>
        <fullName evidence="8">Protein-disulfide isomerase</fullName>
    </submittedName>
</protein>
<organism evidence="8 9">
    <name type="scientific">Kaistia geumhonensis</name>
    <dbReference type="NCBI Taxonomy" id="410839"/>
    <lineage>
        <taxon>Bacteria</taxon>
        <taxon>Pseudomonadati</taxon>
        <taxon>Pseudomonadota</taxon>
        <taxon>Alphaproteobacteria</taxon>
        <taxon>Hyphomicrobiales</taxon>
        <taxon>Kaistiaceae</taxon>
        <taxon>Kaistia</taxon>
    </lineage>
</organism>
<dbReference type="Pfam" id="PF18312">
    <property type="entry name" value="ScsC_N"/>
    <property type="match status" value="1"/>
</dbReference>
<proteinExistence type="predicted"/>
<evidence type="ECO:0000256" key="2">
    <source>
        <dbReference type="ARBA" id="ARBA00023002"/>
    </source>
</evidence>
<evidence type="ECO:0000256" key="3">
    <source>
        <dbReference type="ARBA" id="ARBA00023157"/>
    </source>
</evidence>
<evidence type="ECO:0000256" key="4">
    <source>
        <dbReference type="ARBA" id="ARBA00023284"/>
    </source>
</evidence>
<dbReference type="EMBL" id="JAUSWJ010000001">
    <property type="protein sequence ID" value="MDQ0515037.1"/>
    <property type="molecule type" value="Genomic_DNA"/>
</dbReference>
<keyword evidence="8" id="KW-0413">Isomerase</keyword>
<comment type="caution">
    <text evidence="8">The sequence shown here is derived from an EMBL/GenBank/DDBJ whole genome shotgun (WGS) entry which is preliminary data.</text>
</comment>
<evidence type="ECO:0000259" key="7">
    <source>
        <dbReference type="PROSITE" id="PS51352"/>
    </source>
</evidence>
<feature type="chain" id="PRO_5047453954" evidence="6">
    <location>
        <begin position="42"/>
        <end position="272"/>
    </location>
</feature>
<keyword evidence="3" id="KW-1015">Disulfide bond</keyword>
<dbReference type="RefSeq" id="WP_266281490.1">
    <property type="nucleotide sequence ID" value="NZ_JAPKNF010000001.1"/>
</dbReference>
<dbReference type="PROSITE" id="PS00194">
    <property type="entry name" value="THIOREDOXIN_1"/>
    <property type="match status" value="1"/>
</dbReference>
<name>A0ABU0M257_9HYPH</name>
<dbReference type="Pfam" id="PF01323">
    <property type="entry name" value="DSBA"/>
    <property type="match status" value="1"/>
</dbReference>
<feature type="coiled-coil region" evidence="5">
    <location>
        <begin position="69"/>
        <end position="98"/>
    </location>
</feature>
<keyword evidence="4" id="KW-0676">Redox-active center</keyword>
<dbReference type="InterPro" id="IPR036249">
    <property type="entry name" value="Thioredoxin-like_sf"/>
</dbReference>
<keyword evidence="9" id="KW-1185">Reference proteome</keyword>
<sequence>MNAPHPVMTSGPLARRAFGRFGVTAAMAVALLAGTAAPSLADDTPFSAGQQEAIGGIVKDYLMAHPEVVREALQELQRRDQEAEEAAKRANLAKYEDQLFNSGKQVVLGNPDGDVTLVEFFDYNCGYCKRSHADMKRLLEEDKNLKIVLKEFPVLGQGSEEAAQVAVIVHEMAPEKYEAFHDELLMTRGEVNGARALAVAADIGLDADAVKARLKEPIIGETISESFGLAQALGINGTPTYVLKGDIVVGAVGYDTLKNKIKSVRECGKATC</sequence>
<dbReference type="GO" id="GO:0016853">
    <property type="term" value="F:isomerase activity"/>
    <property type="evidence" value="ECO:0007669"/>
    <property type="project" value="UniProtKB-KW"/>
</dbReference>
<dbReference type="InterPro" id="IPR041205">
    <property type="entry name" value="ScsC_N"/>
</dbReference>
<feature type="domain" description="Thioredoxin" evidence="7">
    <location>
        <begin position="31"/>
        <end position="266"/>
    </location>
</feature>
<dbReference type="Proteomes" id="UP001223743">
    <property type="component" value="Unassembled WGS sequence"/>
</dbReference>
<evidence type="ECO:0000256" key="6">
    <source>
        <dbReference type="SAM" id="SignalP"/>
    </source>
</evidence>
<dbReference type="SUPFAM" id="SSF52833">
    <property type="entry name" value="Thioredoxin-like"/>
    <property type="match status" value="1"/>
</dbReference>
<dbReference type="InterPro" id="IPR001853">
    <property type="entry name" value="DSBA-like_thioredoxin_dom"/>
</dbReference>
<dbReference type="PANTHER" id="PTHR13887">
    <property type="entry name" value="GLUTATHIONE S-TRANSFERASE KAPPA"/>
    <property type="match status" value="1"/>
</dbReference>
<dbReference type="InterPro" id="IPR013766">
    <property type="entry name" value="Thioredoxin_domain"/>
</dbReference>
<reference evidence="8 9" key="1">
    <citation type="submission" date="2023-07" db="EMBL/GenBank/DDBJ databases">
        <title>Genomic Encyclopedia of Type Strains, Phase IV (KMG-IV): sequencing the most valuable type-strain genomes for metagenomic binning, comparative biology and taxonomic classification.</title>
        <authorList>
            <person name="Goeker M."/>
        </authorList>
    </citation>
    <scope>NUCLEOTIDE SEQUENCE [LARGE SCALE GENOMIC DNA]</scope>
    <source>
        <strain evidence="8 9">B1-1</strain>
    </source>
</reference>
<evidence type="ECO:0000313" key="9">
    <source>
        <dbReference type="Proteomes" id="UP001223743"/>
    </source>
</evidence>
<accession>A0ABU0M257</accession>
<keyword evidence="2" id="KW-0560">Oxidoreductase</keyword>
<dbReference type="PANTHER" id="PTHR13887:SF14">
    <property type="entry name" value="DISULFIDE BOND FORMATION PROTEIN D"/>
    <property type="match status" value="1"/>
</dbReference>
<feature type="signal peptide" evidence="6">
    <location>
        <begin position="1"/>
        <end position="41"/>
    </location>
</feature>
<evidence type="ECO:0000313" key="8">
    <source>
        <dbReference type="EMBL" id="MDQ0515037.1"/>
    </source>
</evidence>
<dbReference type="Gene3D" id="3.40.30.10">
    <property type="entry name" value="Glutaredoxin"/>
    <property type="match status" value="1"/>
</dbReference>
<dbReference type="CDD" id="cd03023">
    <property type="entry name" value="DsbA_Com1_like"/>
    <property type="match status" value="1"/>
</dbReference>
<evidence type="ECO:0000256" key="1">
    <source>
        <dbReference type="ARBA" id="ARBA00022729"/>
    </source>
</evidence>
<dbReference type="InterPro" id="IPR017937">
    <property type="entry name" value="Thioredoxin_CS"/>
</dbReference>
<dbReference type="PROSITE" id="PS51352">
    <property type="entry name" value="THIOREDOXIN_2"/>
    <property type="match status" value="1"/>
</dbReference>
<evidence type="ECO:0000256" key="5">
    <source>
        <dbReference type="SAM" id="Coils"/>
    </source>
</evidence>